<comment type="similarity">
    <text evidence="1">Belongs to the short-chain dehydrogenases/reductases (SDR) family.</text>
</comment>
<dbReference type="Gene3D" id="3.40.50.720">
    <property type="entry name" value="NAD(P)-binding Rossmann-like Domain"/>
    <property type="match status" value="1"/>
</dbReference>
<evidence type="ECO:0000256" key="1">
    <source>
        <dbReference type="ARBA" id="ARBA00006484"/>
    </source>
</evidence>
<dbReference type="PRINTS" id="PR00081">
    <property type="entry name" value="GDHRDH"/>
</dbReference>
<evidence type="ECO:0008006" key="5">
    <source>
        <dbReference type="Google" id="ProtNLM"/>
    </source>
</evidence>
<dbReference type="AlphaFoldDB" id="A0A383E825"/>
<reference evidence="4" key="1">
    <citation type="submission" date="2018-05" db="EMBL/GenBank/DDBJ databases">
        <authorList>
            <person name="Lanie J.A."/>
            <person name="Ng W.-L."/>
            <person name="Kazmierczak K.M."/>
            <person name="Andrzejewski T.M."/>
            <person name="Davidsen T.M."/>
            <person name="Wayne K.J."/>
            <person name="Tettelin H."/>
            <person name="Glass J.I."/>
            <person name="Rusch D."/>
            <person name="Podicherti R."/>
            <person name="Tsui H.-C.T."/>
            <person name="Winkler M.E."/>
        </authorList>
    </citation>
    <scope>NUCLEOTIDE SEQUENCE</scope>
</reference>
<dbReference type="GO" id="GO:0016491">
    <property type="term" value="F:oxidoreductase activity"/>
    <property type="evidence" value="ECO:0007669"/>
    <property type="project" value="UniProtKB-KW"/>
</dbReference>
<accession>A0A383E825</accession>
<dbReference type="SUPFAM" id="SSF51735">
    <property type="entry name" value="NAD(P)-binding Rossmann-fold domains"/>
    <property type="match status" value="1"/>
</dbReference>
<dbReference type="PANTHER" id="PTHR24321:SF15">
    <property type="entry name" value="OXIDOREDUCTASE UCPA"/>
    <property type="match status" value="1"/>
</dbReference>
<name>A0A383E825_9ZZZZ</name>
<evidence type="ECO:0000256" key="3">
    <source>
        <dbReference type="SAM" id="MobiDB-lite"/>
    </source>
</evidence>
<feature type="region of interest" description="Disordered" evidence="3">
    <location>
        <begin position="123"/>
        <end position="144"/>
    </location>
</feature>
<organism evidence="4">
    <name type="scientific">marine metagenome</name>
    <dbReference type="NCBI Taxonomy" id="408172"/>
    <lineage>
        <taxon>unclassified sequences</taxon>
        <taxon>metagenomes</taxon>
        <taxon>ecological metagenomes</taxon>
    </lineage>
</organism>
<evidence type="ECO:0000313" key="4">
    <source>
        <dbReference type="EMBL" id="SVE52525.1"/>
    </source>
</evidence>
<dbReference type="EMBL" id="UINC01223362">
    <property type="protein sequence ID" value="SVE52525.1"/>
    <property type="molecule type" value="Genomic_DNA"/>
</dbReference>
<dbReference type="InterPro" id="IPR002347">
    <property type="entry name" value="SDR_fam"/>
</dbReference>
<sequence length="144" mass="14859">LVGTFLGMQAVHGPMRDRGGGSIVNVSSISGLVGLPYHGAYGASKWAMRGLSRTAAVEWGPHGIRVNTILPGPIATPMLPPPKVGTDADRFGHLPMGRSGTADEVANLAAFLASSESSYMTGGELTIDGGSTAGPAPRYDWKPE</sequence>
<dbReference type="InterPro" id="IPR036291">
    <property type="entry name" value="NAD(P)-bd_dom_sf"/>
</dbReference>
<proteinExistence type="inferred from homology"/>
<protein>
    <recommendedName>
        <fullName evidence="5">SDR family oxidoreductase</fullName>
    </recommendedName>
</protein>
<evidence type="ECO:0000256" key="2">
    <source>
        <dbReference type="ARBA" id="ARBA00023002"/>
    </source>
</evidence>
<dbReference type="PANTHER" id="PTHR24321">
    <property type="entry name" value="DEHYDROGENASES, SHORT CHAIN"/>
    <property type="match status" value="1"/>
</dbReference>
<dbReference type="InterPro" id="IPR020904">
    <property type="entry name" value="Sc_DH/Rdtase_CS"/>
</dbReference>
<keyword evidence="2" id="KW-0560">Oxidoreductase</keyword>
<feature type="non-terminal residue" evidence="4">
    <location>
        <position position="1"/>
    </location>
</feature>
<dbReference type="Pfam" id="PF13561">
    <property type="entry name" value="adh_short_C2"/>
    <property type="match status" value="1"/>
</dbReference>
<gene>
    <name evidence="4" type="ORF">METZ01_LOCUS505379</name>
</gene>
<dbReference type="PROSITE" id="PS00061">
    <property type="entry name" value="ADH_SHORT"/>
    <property type="match status" value="1"/>
</dbReference>